<dbReference type="InterPro" id="IPR036513">
    <property type="entry name" value="STAS_dom_sf"/>
</dbReference>
<dbReference type="GO" id="GO:0043856">
    <property type="term" value="F:anti-sigma factor antagonist activity"/>
    <property type="evidence" value="ECO:0007669"/>
    <property type="project" value="InterPro"/>
</dbReference>
<dbReference type="Gene3D" id="3.30.750.24">
    <property type="entry name" value="STAS domain"/>
    <property type="match status" value="1"/>
</dbReference>
<evidence type="ECO:0000256" key="1">
    <source>
        <dbReference type="ARBA" id="ARBA00009013"/>
    </source>
</evidence>
<sequence length="136" mass="14564">MAENHTESVTYRTTRADGGATVVALHGDLDLLAVPVLSAALDDLTSGAQPDLVLDLSPVSFVDSSGLSLLCRAHNRVRSRVGRLRLVTPDDGFRRLLRRTGLGDTFEVYPDLAPALARSHPPLSSAPPRRSPASVR</sequence>
<dbReference type="Pfam" id="PF01740">
    <property type="entry name" value="STAS"/>
    <property type="match status" value="1"/>
</dbReference>
<gene>
    <name evidence="5" type="ORF">AB5J52_41240</name>
</gene>
<dbReference type="EMBL" id="CP163441">
    <property type="protein sequence ID" value="XDQ48178.1"/>
    <property type="molecule type" value="Genomic_DNA"/>
</dbReference>
<organism evidence="5">
    <name type="scientific">Streptomyces sp. R39</name>
    <dbReference type="NCBI Taxonomy" id="3238631"/>
    <lineage>
        <taxon>Bacteria</taxon>
        <taxon>Bacillati</taxon>
        <taxon>Actinomycetota</taxon>
        <taxon>Actinomycetes</taxon>
        <taxon>Kitasatosporales</taxon>
        <taxon>Streptomycetaceae</taxon>
        <taxon>Streptomyces</taxon>
    </lineage>
</organism>
<dbReference type="AlphaFoldDB" id="A0AB39QXB4"/>
<dbReference type="RefSeq" id="WP_369227006.1">
    <property type="nucleotide sequence ID" value="NZ_CP163441.1"/>
</dbReference>
<dbReference type="SUPFAM" id="SSF52091">
    <property type="entry name" value="SpoIIaa-like"/>
    <property type="match status" value="1"/>
</dbReference>
<accession>A0AB39QXB4</accession>
<dbReference type="InterPro" id="IPR002645">
    <property type="entry name" value="STAS_dom"/>
</dbReference>
<proteinExistence type="inferred from homology"/>
<feature type="domain" description="STAS" evidence="4">
    <location>
        <begin position="10"/>
        <end position="119"/>
    </location>
</feature>
<name>A0AB39QXB4_9ACTN</name>
<feature type="region of interest" description="Disordered" evidence="3">
    <location>
        <begin position="117"/>
        <end position="136"/>
    </location>
</feature>
<reference evidence="5" key="1">
    <citation type="submission" date="2024-07" db="EMBL/GenBank/DDBJ databases">
        <authorList>
            <person name="Yu S.T."/>
        </authorList>
    </citation>
    <scope>NUCLEOTIDE SEQUENCE</scope>
    <source>
        <strain evidence="5">R39</strain>
    </source>
</reference>
<evidence type="ECO:0000313" key="5">
    <source>
        <dbReference type="EMBL" id="XDQ48178.1"/>
    </source>
</evidence>
<protein>
    <recommendedName>
        <fullName evidence="2">Anti-sigma factor antagonist</fullName>
    </recommendedName>
</protein>
<evidence type="ECO:0000256" key="2">
    <source>
        <dbReference type="RuleBase" id="RU003749"/>
    </source>
</evidence>
<dbReference type="PANTHER" id="PTHR33495:SF2">
    <property type="entry name" value="ANTI-SIGMA FACTOR ANTAGONIST TM_1081-RELATED"/>
    <property type="match status" value="1"/>
</dbReference>
<dbReference type="InterPro" id="IPR003658">
    <property type="entry name" value="Anti-sigma_ant"/>
</dbReference>
<evidence type="ECO:0000259" key="4">
    <source>
        <dbReference type="PROSITE" id="PS50801"/>
    </source>
</evidence>
<dbReference type="PROSITE" id="PS50801">
    <property type="entry name" value="STAS"/>
    <property type="match status" value="1"/>
</dbReference>
<dbReference type="PANTHER" id="PTHR33495">
    <property type="entry name" value="ANTI-SIGMA FACTOR ANTAGONIST TM_1081-RELATED-RELATED"/>
    <property type="match status" value="1"/>
</dbReference>
<dbReference type="NCBIfam" id="TIGR00377">
    <property type="entry name" value="ant_ant_sig"/>
    <property type="match status" value="1"/>
</dbReference>
<evidence type="ECO:0000256" key="3">
    <source>
        <dbReference type="SAM" id="MobiDB-lite"/>
    </source>
</evidence>
<dbReference type="CDD" id="cd07043">
    <property type="entry name" value="STAS_anti-anti-sigma_factors"/>
    <property type="match status" value="1"/>
</dbReference>
<comment type="similarity">
    <text evidence="1 2">Belongs to the anti-sigma-factor antagonist family.</text>
</comment>